<proteinExistence type="inferred from homology"/>
<keyword evidence="3" id="KW-0443">Lipid metabolism</keyword>
<dbReference type="GO" id="GO:0016788">
    <property type="term" value="F:hydrolase activity, acting on ester bonds"/>
    <property type="evidence" value="ECO:0007669"/>
    <property type="project" value="InterPro"/>
</dbReference>
<dbReference type="InterPro" id="IPR035669">
    <property type="entry name" value="SGNH_plant_lipase-like"/>
</dbReference>
<sequence length="525" mass="58758">MPRCRCFAATIEASVTAVKAHTPLPIDFILKQITVFPAIYFSSTNNINAYFHSSNHDNLDPSFRNELQIQLDNGVCVVSANSVPLLPTSPPLTSTTDPSPPLTTPPSTPSPAPSLPPNDQSLSDSLVPALRPRGSPVRAMFVIGDSTVDSGTNNFLGTFARADHAPYGRDFDTHKPTGRFSNGRVPVDYLAHRLGLPLIPSYLSQRGSVDDMIHGVNYASAGAGIIFSSGSELGQRISFTQQIQQITDTFQRFITRMGEEEAASYISNSIIYISIGSNDYIHYYLRNVSAVQNKYVSWEFNQLLAYLMRQEIKNLYHANVRRMAVMGLGPIGCAPFYLWQYGSQNGTCIRMLNNMILEFNYLMRFTIEELREEFTDANIIFCDAFQGSMEILKNSHRYGFNETHTACCGLGRYNGWMMCYSPGMACSNASNHLWWDQFHPTAAVNEILADNVWSGLHTSMCYPMNMKDMSNLTGKLSDFLTYIGRSADNKHDDEFDNHYEMINMVAQKSPEVPSSSNERNIEKDE</sequence>
<keyword evidence="3" id="KW-0442">Lipid degradation</keyword>
<dbReference type="CDD" id="cd01837">
    <property type="entry name" value="SGNH_plant_lipase_like"/>
    <property type="match status" value="1"/>
</dbReference>
<evidence type="ECO:0000256" key="2">
    <source>
        <dbReference type="ARBA" id="ARBA00022801"/>
    </source>
</evidence>
<evidence type="ECO:0000256" key="1">
    <source>
        <dbReference type="ARBA" id="ARBA00008668"/>
    </source>
</evidence>
<evidence type="ECO:0008006" key="7">
    <source>
        <dbReference type="Google" id="ProtNLM"/>
    </source>
</evidence>
<dbReference type="PANTHER" id="PTHR45648:SF13">
    <property type="entry name" value="OS02G0290900 PROTEIN"/>
    <property type="match status" value="1"/>
</dbReference>
<dbReference type="InterPro" id="IPR036514">
    <property type="entry name" value="SGNH_hydro_sf"/>
</dbReference>
<evidence type="ECO:0000256" key="3">
    <source>
        <dbReference type="ARBA" id="ARBA00022963"/>
    </source>
</evidence>
<dbReference type="PANTHER" id="PTHR45648">
    <property type="entry name" value="GDSL LIPASE/ACYLHYDROLASE FAMILY PROTEIN (AFU_ORTHOLOGUE AFUA_4G14700)"/>
    <property type="match status" value="1"/>
</dbReference>
<dbReference type="EMBL" id="PKPP01009976">
    <property type="protein sequence ID" value="PWA47079.1"/>
    <property type="molecule type" value="Genomic_DNA"/>
</dbReference>
<evidence type="ECO:0000313" key="6">
    <source>
        <dbReference type="Proteomes" id="UP000245207"/>
    </source>
</evidence>
<name>A0A2U1LDL6_ARTAN</name>
<reference evidence="5 6" key="1">
    <citation type="journal article" date="2018" name="Mol. Plant">
        <title>The genome of Artemisia annua provides insight into the evolution of Asteraceae family and artemisinin biosynthesis.</title>
        <authorList>
            <person name="Shen Q."/>
            <person name="Zhang L."/>
            <person name="Liao Z."/>
            <person name="Wang S."/>
            <person name="Yan T."/>
            <person name="Shi P."/>
            <person name="Liu M."/>
            <person name="Fu X."/>
            <person name="Pan Q."/>
            <person name="Wang Y."/>
            <person name="Lv Z."/>
            <person name="Lu X."/>
            <person name="Zhang F."/>
            <person name="Jiang W."/>
            <person name="Ma Y."/>
            <person name="Chen M."/>
            <person name="Hao X."/>
            <person name="Li L."/>
            <person name="Tang Y."/>
            <person name="Lv G."/>
            <person name="Zhou Y."/>
            <person name="Sun X."/>
            <person name="Brodelius P.E."/>
            <person name="Rose J.K.C."/>
            <person name="Tang K."/>
        </authorList>
    </citation>
    <scope>NUCLEOTIDE SEQUENCE [LARGE SCALE GENOMIC DNA]</scope>
    <source>
        <strain evidence="6">cv. Huhao1</strain>
        <tissue evidence="5">Leaf</tissue>
    </source>
</reference>
<feature type="compositionally biased region" description="Pro residues" evidence="4">
    <location>
        <begin position="98"/>
        <end position="116"/>
    </location>
</feature>
<keyword evidence="6" id="KW-1185">Reference proteome</keyword>
<dbReference type="OrthoDB" id="1600564at2759"/>
<dbReference type="Pfam" id="PF00657">
    <property type="entry name" value="Lipase_GDSL"/>
    <property type="match status" value="1"/>
</dbReference>
<keyword evidence="2" id="KW-0378">Hydrolase</keyword>
<dbReference type="GO" id="GO:0016042">
    <property type="term" value="P:lipid catabolic process"/>
    <property type="evidence" value="ECO:0007669"/>
    <property type="project" value="UniProtKB-KW"/>
</dbReference>
<evidence type="ECO:0000256" key="4">
    <source>
        <dbReference type="SAM" id="MobiDB-lite"/>
    </source>
</evidence>
<gene>
    <name evidence="5" type="ORF">CTI12_AA502440</name>
</gene>
<organism evidence="5 6">
    <name type="scientific">Artemisia annua</name>
    <name type="common">Sweet wormwood</name>
    <dbReference type="NCBI Taxonomy" id="35608"/>
    <lineage>
        <taxon>Eukaryota</taxon>
        <taxon>Viridiplantae</taxon>
        <taxon>Streptophyta</taxon>
        <taxon>Embryophyta</taxon>
        <taxon>Tracheophyta</taxon>
        <taxon>Spermatophyta</taxon>
        <taxon>Magnoliopsida</taxon>
        <taxon>eudicotyledons</taxon>
        <taxon>Gunneridae</taxon>
        <taxon>Pentapetalae</taxon>
        <taxon>asterids</taxon>
        <taxon>campanulids</taxon>
        <taxon>Asterales</taxon>
        <taxon>Asteraceae</taxon>
        <taxon>Asteroideae</taxon>
        <taxon>Anthemideae</taxon>
        <taxon>Artemisiinae</taxon>
        <taxon>Artemisia</taxon>
    </lineage>
</organism>
<dbReference type="AlphaFoldDB" id="A0A2U1LDL6"/>
<dbReference type="STRING" id="35608.A0A2U1LDL6"/>
<dbReference type="Gene3D" id="3.40.50.1110">
    <property type="entry name" value="SGNH hydrolase"/>
    <property type="match status" value="1"/>
</dbReference>
<comment type="similarity">
    <text evidence="1">Belongs to the 'GDSL' lipolytic enzyme family.</text>
</comment>
<comment type="caution">
    <text evidence="5">The sequence shown here is derived from an EMBL/GenBank/DDBJ whole genome shotgun (WGS) entry which is preliminary data.</text>
</comment>
<dbReference type="InterPro" id="IPR051058">
    <property type="entry name" value="GDSL_Est/Lipase"/>
</dbReference>
<evidence type="ECO:0000313" key="5">
    <source>
        <dbReference type="EMBL" id="PWA47079.1"/>
    </source>
</evidence>
<protein>
    <recommendedName>
        <fullName evidence="7">SGNH hydrolase-type esterase domain-containing protein</fullName>
    </recommendedName>
</protein>
<dbReference type="Proteomes" id="UP000245207">
    <property type="component" value="Unassembled WGS sequence"/>
</dbReference>
<feature type="region of interest" description="Disordered" evidence="4">
    <location>
        <begin position="87"/>
        <end position="129"/>
    </location>
</feature>
<dbReference type="InterPro" id="IPR001087">
    <property type="entry name" value="GDSL"/>
</dbReference>
<dbReference type="SUPFAM" id="SSF52266">
    <property type="entry name" value="SGNH hydrolase"/>
    <property type="match status" value="1"/>
</dbReference>
<accession>A0A2U1LDL6</accession>